<feature type="binding site" evidence="2">
    <location>
        <begin position="37"/>
        <end position="40"/>
    </location>
    <ligand>
        <name>substrate</name>
    </ligand>
</feature>
<dbReference type="GO" id="GO:0006014">
    <property type="term" value="P:D-ribose metabolic process"/>
    <property type="evidence" value="ECO:0007669"/>
    <property type="project" value="TreeGrafter"/>
</dbReference>
<sequence length="242" mass="25757">MKELSQNEQKILAARTAVETLVEKGLIFSGMKIGLGTGSTALPAVKRLSEFIADGTLSDIKAVVTSFQTENACADWNIPVYSFKARCIEGHLDLAIDGADEIDVNNNLIKGGGAALLREKIVAYNSSRFVIVADSSKAVQTLGTKFALPVEFIPEAYVPVKLALEKLGASVVLREGVRKCGPVITDNGNQIADCLWKNPVDPVAFEDAINGITGVVETGFFTKNKPSAFIAKADGSVEVRGL</sequence>
<dbReference type="Gene3D" id="3.30.70.260">
    <property type="match status" value="1"/>
</dbReference>
<dbReference type="SUPFAM" id="SSF100950">
    <property type="entry name" value="NagB/RpiA/CoA transferase-like"/>
    <property type="match status" value="1"/>
</dbReference>
<protein>
    <recommendedName>
        <fullName evidence="2">Ribose-5-phosphate isomerase A</fullName>
        <ecNumber evidence="2">5.3.1.6</ecNumber>
    </recommendedName>
    <alternativeName>
        <fullName evidence="2">Phosphoriboisomerase A</fullName>
        <shortName evidence="2">PRI</shortName>
    </alternativeName>
</protein>
<name>A0A1T4L6V3_TREPO</name>
<dbReference type="OrthoDB" id="5870696at2"/>
<dbReference type="Pfam" id="PF06026">
    <property type="entry name" value="Rib_5-P_isom_A"/>
    <property type="match status" value="1"/>
</dbReference>
<dbReference type="UniPathway" id="UPA00115">
    <property type="reaction ID" value="UER00412"/>
</dbReference>
<dbReference type="InterPro" id="IPR020672">
    <property type="entry name" value="Ribose5P_isomerase_typA_subgr"/>
</dbReference>
<feature type="binding site" evidence="2">
    <location>
        <position position="137"/>
    </location>
    <ligand>
        <name>substrate</name>
    </ligand>
</feature>
<dbReference type="NCBIfam" id="NF001924">
    <property type="entry name" value="PRK00702.1"/>
    <property type="match status" value="1"/>
</dbReference>
<evidence type="ECO:0000313" key="3">
    <source>
        <dbReference type="EMBL" id="SJZ50280.1"/>
    </source>
</evidence>
<comment type="function">
    <text evidence="2">Catalyzes the reversible conversion of ribose-5-phosphate to ribulose 5-phosphate.</text>
</comment>
<keyword evidence="1 2" id="KW-0413">Isomerase</keyword>
<dbReference type="PANTHER" id="PTHR11934">
    <property type="entry name" value="RIBOSE-5-PHOSPHATE ISOMERASE"/>
    <property type="match status" value="1"/>
</dbReference>
<evidence type="ECO:0000256" key="1">
    <source>
        <dbReference type="ARBA" id="ARBA00023235"/>
    </source>
</evidence>
<accession>A0A1T4L6V3</accession>
<dbReference type="GO" id="GO:0009052">
    <property type="term" value="P:pentose-phosphate shunt, non-oxidative branch"/>
    <property type="evidence" value="ECO:0007669"/>
    <property type="project" value="UniProtKB-UniRule"/>
</dbReference>
<comment type="subunit">
    <text evidence="2">Homodimer.</text>
</comment>
<dbReference type="Gene3D" id="3.40.50.1360">
    <property type="match status" value="1"/>
</dbReference>
<feature type="binding site" evidence="2">
    <location>
        <begin position="97"/>
        <end position="100"/>
    </location>
    <ligand>
        <name>substrate</name>
    </ligand>
</feature>
<dbReference type="SUPFAM" id="SSF75445">
    <property type="entry name" value="D-ribose-5-phosphate isomerase (RpiA), lid domain"/>
    <property type="match status" value="1"/>
</dbReference>
<dbReference type="HAMAP" id="MF_00170">
    <property type="entry name" value="Rib_5P_isom_A"/>
    <property type="match status" value="1"/>
</dbReference>
<comment type="pathway">
    <text evidence="2">Carbohydrate degradation; pentose phosphate pathway; D-ribose 5-phosphate from D-ribulose 5-phosphate (non-oxidative stage): step 1/1.</text>
</comment>
<organism evidence="3 4">
    <name type="scientific">Treponema porcinum</name>
    <dbReference type="NCBI Taxonomy" id="261392"/>
    <lineage>
        <taxon>Bacteria</taxon>
        <taxon>Pseudomonadati</taxon>
        <taxon>Spirochaetota</taxon>
        <taxon>Spirochaetia</taxon>
        <taxon>Spirochaetales</taxon>
        <taxon>Treponemataceae</taxon>
        <taxon>Treponema</taxon>
    </lineage>
</organism>
<feature type="binding site" evidence="2">
    <location>
        <begin position="110"/>
        <end position="113"/>
    </location>
    <ligand>
        <name>substrate</name>
    </ligand>
</feature>
<dbReference type="STRING" id="261392.SAMN02745149_01479"/>
<dbReference type="AlphaFoldDB" id="A0A1T4L6V3"/>
<keyword evidence="4" id="KW-1185">Reference proteome</keyword>
<dbReference type="GO" id="GO:0005829">
    <property type="term" value="C:cytosol"/>
    <property type="evidence" value="ECO:0007669"/>
    <property type="project" value="TreeGrafter"/>
</dbReference>
<dbReference type="InterPro" id="IPR004788">
    <property type="entry name" value="Ribose5P_isomerase_type_A"/>
</dbReference>
<dbReference type="PANTHER" id="PTHR11934:SF0">
    <property type="entry name" value="RIBOSE-5-PHOSPHATE ISOMERASE"/>
    <property type="match status" value="1"/>
</dbReference>
<dbReference type="NCBIfam" id="TIGR00021">
    <property type="entry name" value="rpiA"/>
    <property type="match status" value="1"/>
</dbReference>
<dbReference type="InterPro" id="IPR037171">
    <property type="entry name" value="NagB/RpiA_transferase-like"/>
</dbReference>
<proteinExistence type="inferred from homology"/>
<dbReference type="CDD" id="cd01398">
    <property type="entry name" value="RPI_A"/>
    <property type="match status" value="1"/>
</dbReference>
<dbReference type="EC" id="5.3.1.6" evidence="2"/>
<dbReference type="GO" id="GO:0004751">
    <property type="term" value="F:ribose-5-phosphate isomerase activity"/>
    <property type="evidence" value="ECO:0007669"/>
    <property type="project" value="UniProtKB-UniRule"/>
</dbReference>
<evidence type="ECO:0000313" key="4">
    <source>
        <dbReference type="Proteomes" id="UP000190423"/>
    </source>
</evidence>
<feature type="active site" description="Proton acceptor" evidence="2">
    <location>
        <position position="119"/>
    </location>
</feature>
<dbReference type="Proteomes" id="UP000190423">
    <property type="component" value="Unassembled WGS sequence"/>
</dbReference>
<reference evidence="3 4" key="1">
    <citation type="submission" date="2017-02" db="EMBL/GenBank/DDBJ databases">
        <authorList>
            <person name="Peterson S.W."/>
        </authorList>
    </citation>
    <scope>NUCLEOTIDE SEQUENCE [LARGE SCALE GENOMIC DNA]</scope>
    <source>
        <strain evidence="3 4">ATCC BAA-908</strain>
    </source>
</reference>
<evidence type="ECO:0000256" key="2">
    <source>
        <dbReference type="HAMAP-Rule" id="MF_00170"/>
    </source>
</evidence>
<gene>
    <name evidence="2" type="primary">rpiA</name>
    <name evidence="3" type="ORF">SAMN02745149_01479</name>
</gene>
<comment type="similarity">
    <text evidence="2">Belongs to the ribose 5-phosphate isomerase family.</text>
</comment>
<comment type="catalytic activity">
    <reaction evidence="2">
        <text>aldehydo-D-ribose 5-phosphate = D-ribulose 5-phosphate</text>
        <dbReference type="Rhea" id="RHEA:14657"/>
        <dbReference type="ChEBI" id="CHEBI:58121"/>
        <dbReference type="ChEBI" id="CHEBI:58273"/>
        <dbReference type="EC" id="5.3.1.6"/>
    </reaction>
</comment>
<dbReference type="EMBL" id="FUWG01000010">
    <property type="protein sequence ID" value="SJZ50280.1"/>
    <property type="molecule type" value="Genomic_DNA"/>
</dbReference>